<keyword evidence="2" id="KW-1133">Transmembrane helix</keyword>
<evidence type="ECO:0000313" key="3">
    <source>
        <dbReference type="EMBL" id="OXR41887.1"/>
    </source>
</evidence>
<keyword evidence="2" id="KW-0472">Membrane</keyword>
<accession>A0A231GZ52</accession>
<evidence type="ECO:0008006" key="5">
    <source>
        <dbReference type="Google" id="ProtNLM"/>
    </source>
</evidence>
<feature type="transmembrane region" description="Helical" evidence="2">
    <location>
        <begin position="50"/>
        <end position="73"/>
    </location>
</feature>
<evidence type="ECO:0000256" key="1">
    <source>
        <dbReference type="SAM" id="MobiDB-lite"/>
    </source>
</evidence>
<evidence type="ECO:0000256" key="2">
    <source>
        <dbReference type="SAM" id="Phobius"/>
    </source>
</evidence>
<name>A0A231GZ52_9NOCA</name>
<keyword evidence="2" id="KW-0812">Transmembrane</keyword>
<feature type="region of interest" description="Disordered" evidence="1">
    <location>
        <begin position="1"/>
        <end position="43"/>
    </location>
</feature>
<organism evidence="3 4">
    <name type="scientific">Nocardia cerradoensis</name>
    <dbReference type="NCBI Taxonomy" id="85688"/>
    <lineage>
        <taxon>Bacteria</taxon>
        <taxon>Bacillati</taxon>
        <taxon>Actinomycetota</taxon>
        <taxon>Actinomycetes</taxon>
        <taxon>Mycobacteriales</taxon>
        <taxon>Nocardiaceae</taxon>
        <taxon>Nocardia</taxon>
    </lineage>
</organism>
<proteinExistence type="predicted"/>
<gene>
    <name evidence="3" type="ORF">B7C42_05871</name>
</gene>
<dbReference type="RefSeq" id="WP_223273732.1">
    <property type="nucleotide sequence ID" value="NZ_NGAF01000016.1"/>
</dbReference>
<reference evidence="3 4" key="1">
    <citation type="submission" date="2017-07" db="EMBL/GenBank/DDBJ databases">
        <title>First draft Genome Sequence of Nocardia cerradoensis isolated from human infection.</title>
        <authorList>
            <person name="Carrasco G."/>
        </authorList>
    </citation>
    <scope>NUCLEOTIDE SEQUENCE [LARGE SCALE GENOMIC DNA]</scope>
    <source>
        <strain evidence="3 4">CNM20130759</strain>
    </source>
</reference>
<dbReference type="Proteomes" id="UP000215506">
    <property type="component" value="Unassembled WGS sequence"/>
</dbReference>
<sequence>MTDTTAVLTDPEPTDTANTTPAEPEGGAERRSTPLSSILRRGRRTGESSIKLKTVAVAALVLVLAAAVAVLGWQLNDKTDQIAAAGAERADTAHAEQVALDYATAAAEMNFQDLAAWRTRLTKGTSPELSNRLTQAAGSMEQIITPLQWVSTAKPVAAKMRSHDNGIYAVDCFVSVMTKNSQAPEGIQSTATYQLSLDSHHNWTITDIGGVGSALGGANAPR</sequence>
<evidence type="ECO:0000313" key="4">
    <source>
        <dbReference type="Proteomes" id="UP000215506"/>
    </source>
</evidence>
<dbReference type="EMBL" id="NGAF01000016">
    <property type="protein sequence ID" value="OXR41887.1"/>
    <property type="molecule type" value="Genomic_DNA"/>
</dbReference>
<comment type="caution">
    <text evidence="3">The sequence shown here is derived from an EMBL/GenBank/DDBJ whole genome shotgun (WGS) entry which is preliminary data.</text>
</comment>
<keyword evidence="4" id="KW-1185">Reference proteome</keyword>
<protein>
    <recommendedName>
        <fullName evidence="5">Mce-associated membrane protein</fullName>
    </recommendedName>
</protein>
<dbReference type="AlphaFoldDB" id="A0A231GZ52"/>